<feature type="transmembrane region" description="Helical" evidence="6">
    <location>
        <begin position="60"/>
        <end position="78"/>
    </location>
</feature>
<reference evidence="8 9" key="1">
    <citation type="journal article" date="2011" name="J. Gen. Appl. Microbiol.">
        <title>Draft genome sequencing of the enigmatic basidiomycete Mixia osmundae.</title>
        <authorList>
            <person name="Nishida H."/>
            <person name="Nagatsuka Y."/>
            <person name="Sugiyama J."/>
        </authorList>
    </citation>
    <scope>NUCLEOTIDE SEQUENCE [LARGE SCALE GENOMIC DNA]</scope>
    <source>
        <strain evidence="9">CBS 9802 / IAM 14324 / JCM 22182 / KY 12970</strain>
    </source>
</reference>
<evidence type="ECO:0000256" key="3">
    <source>
        <dbReference type="ARBA" id="ARBA00022692"/>
    </source>
</evidence>
<reference evidence="8 9" key="2">
    <citation type="journal article" date="2012" name="Open Biol.">
        <title>Characteristics of nucleosomes and linker DNA regions on the genome of the basidiomycete Mixia osmundae revealed by mono- and dinucleosome mapping.</title>
        <authorList>
            <person name="Nishida H."/>
            <person name="Kondo S."/>
            <person name="Matsumoto T."/>
            <person name="Suzuki Y."/>
            <person name="Yoshikawa H."/>
            <person name="Taylor T.D."/>
            <person name="Sugiyama J."/>
        </authorList>
    </citation>
    <scope>NUCLEOTIDE SEQUENCE [LARGE SCALE GENOMIC DNA]</scope>
    <source>
        <strain evidence="9">CBS 9802 / IAM 14324 / JCM 22182 / KY 12970</strain>
    </source>
</reference>
<sequence length="512" mass="54589">MNSALGEWASKVDAPVVSPATSDGVSSDKRLALEPSVSAAVGGHLPGITASTPRTRQERLSAAFTIACAGFALISDGYQNNVMTLLNVVYKRIYPTVYTSSVSTRVSNSLLVGAILGQVIVGVVCDRVGRKAAIIGATLCIVIGAALSTAAHGANGSAEGLFWFLTFSRGLTGIGVGAEYPASSTSAAEAANESMLSQRGPIFILVTNLPLSFGGPLAVSIFLIVYSCTSILETLWRVIFGIGILFPLVVFYFRLKMLHSKLYRTSAIKRRVPYMLSLKRYWRRLIGTAGCWFLYDFVTFPNGVFSSTIIASVVKDASLKRTAEWQLLLGSLALPGVFLGAYLCNKLGRKYTMILGFSGYLIFGLIIGCSFDRIIKIVPLFVIFYGLLQSSGNAGPGDMLGLVSSELYPTPIRGTAYGLSACIGKTGAAVGTQVFTPIQNHWGKRWTFIVAAIVGILGVLNAYIFLPNVGGEDLAKEDEAFAEYLAANGWTGEVGEDDGKNLIGAKEEVVRA</sequence>
<dbReference type="Gene3D" id="1.20.1250.20">
    <property type="entry name" value="MFS general substrate transporter like domains"/>
    <property type="match status" value="1"/>
</dbReference>
<dbReference type="eggNOG" id="KOG0252">
    <property type="taxonomic scope" value="Eukaryota"/>
</dbReference>
<dbReference type="EMBL" id="BABT02000165">
    <property type="protein sequence ID" value="GAA98986.1"/>
    <property type="molecule type" value="Genomic_DNA"/>
</dbReference>
<dbReference type="PANTHER" id="PTHR23508">
    <property type="entry name" value="CARBOXYLIC ACID TRANSPORTER PROTEIN HOMOLOG"/>
    <property type="match status" value="1"/>
</dbReference>
<keyword evidence="5 6" id="KW-0472">Membrane</keyword>
<feature type="transmembrane region" description="Helical" evidence="6">
    <location>
        <begin position="202"/>
        <end position="226"/>
    </location>
</feature>
<dbReference type="Pfam" id="PF00083">
    <property type="entry name" value="Sugar_tr"/>
    <property type="match status" value="1"/>
</dbReference>
<dbReference type="InParanoid" id="G7E826"/>
<feature type="transmembrane region" description="Helical" evidence="6">
    <location>
        <begin position="285"/>
        <end position="305"/>
    </location>
</feature>
<dbReference type="InterPro" id="IPR020846">
    <property type="entry name" value="MFS_dom"/>
</dbReference>
<feature type="transmembrane region" description="Helical" evidence="6">
    <location>
        <begin position="325"/>
        <end position="345"/>
    </location>
</feature>
<keyword evidence="2" id="KW-0813">Transport</keyword>
<keyword evidence="9" id="KW-1185">Reference proteome</keyword>
<name>G7E826_MIXOS</name>
<dbReference type="HOGENOM" id="CLU_001265_46_12_1"/>
<accession>G7E826</accession>
<feature type="transmembrane region" description="Helical" evidence="6">
    <location>
        <begin position="160"/>
        <end position="181"/>
    </location>
</feature>
<evidence type="ECO:0000259" key="7">
    <source>
        <dbReference type="PROSITE" id="PS50850"/>
    </source>
</evidence>
<dbReference type="InterPro" id="IPR005828">
    <property type="entry name" value="MFS_sugar_transport-like"/>
</dbReference>
<evidence type="ECO:0000256" key="2">
    <source>
        <dbReference type="ARBA" id="ARBA00022448"/>
    </source>
</evidence>
<feature type="transmembrane region" description="Helical" evidence="6">
    <location>
        <begin position="357"/>
        <end position="388"/>
    </location>
</feature>
<feature type="transmembrane region" description="Helical" evidence="6">
    <location>
        <begin position="238"/>
        <end position="255"/>
    </location>
</feature>
<gene>
    <name evidence="8" type="primary">Mo05675</name>
    <name evidence="8" type="ORF">E5Q_05675</name>
</gene>
<keyword evidence="3 6" id="KW-0812">Transmembrane</keyword>
<evidence type="ECO:0000256" key="4">
    <source>
        <dbReference type="ARBA" id="ARBA00022989"/>
    </source>
</evidence>
<keyword evidence="4 6" id="KW-1133">Transmembrane helix</keyword>
<dbReference type="STRING" id="764103.G7E826"/>
<evidence type="ECO:0000256" key="6">
    <source>
        <dbReference type="SAM" id="Phobius"/>
    </source>
</evidence>
<feature type="transmembrane region" description="Helical" evidence="6">
    <location>
        <begin position="106"/>
        <end position="125"/>
    </location>
</feature>
<dbReference type="OrthoDB" id="2153661at2759"/>
<protein>
    <recommendedName>
        <fullName evidence="7">Major facilitator superfamily (MFS) profile domain-containing protein</fullName>
    </recommendedName>
</protein>
<dbReference type="SUPFAM" id="SSF103473">
    <property type="entry name" value="MFS general substrate transporter"/>
    <property type="match status" value="1"/>
</dbReference>
<comment type="caution">
    <text evidence="8">The sequence shown here is derived from an EMBL/GenBank/DDBJ whole genome shotgun (WGS) entry which is preliminary data.</text>
</comment>
<dbReference type="GO" id="GO:0046943">
    <property type="term" value="F:carboxylic acid transmembrane transporter activity"/>
    <property type="evidence" value="ECO:0007669"/>
    <property type="project" value="TreeGrafter"/>
</dbReference>
<comment type="subcellular location">
    <subcellularLocation>
        <location evidence="1">Membrane</location>
        <topology evidence="1">Multi-pass membrane protein</topology>
    </subcellularLocation>
</comment>
<dbReference type="AlphaFoldDB" id="G7E826"/>
<dbReference type="InterPro" id="IPR036259">
    <property type="entry name" value="MFS_trans_sf"/>
</dbReference>
<evidence type="ECO:0000313" key="9">
    <source>
        <dbReference type="Proteomes" id="UP000009131"/>
    </source>
</evidence>
<dbReference type="GO" id="GO:0005886">
    <property type="term" value="C:plasma membrane"/>
    <property type="evidence" value="ECO:0007669"/>
    <property type="project" value="TreeGrafter"/>
</dbReference>
<dbReference type="FunFam" id="1.20.1250.20:FF:000140">
    <property type="entry name" value="Putative MFS phospholipid transporter"/>
    <property type="match status" value="1"/>
</dbReference>
<proteinExistence type="predicted"/>
<feature type="transmembrane region" description="Helical" evidence="6">
    <location>
        <begin position="446"/>
        <end position="466"/>
    </location>
</feature>
<dbReference type="PANTHER" id="PTHR23508:SF10">
    <property type="entry name" value="CARBOXYLIC ACID TRANSPORTER PROTEIN HOMOLOG"/>
    <property type="match status" value="1"/>
</dbReference>
<evidence type="ECO:0000256" key="5">
    <source>
        <dbReference type="ARBA" id="ARBA00023136"/>
    </source>
</evidence>
<evidence type="ECO:0000256" key="1">
    <source>
        <dbReference type="ARBA" id="ARBA00004141"/>
    </source>
</evidence>
<dbReference type="Proteomes" id="UP000009131">
    <property type="component" value="Unassembled WGS sequence"/>
</dbReference>
<feature type="domain" description="Major facilitator superfamily (MFS) profile" evidence="7">
    <location>
        <begin position="65"/>
        <end position="470"/>
    </location>
</feature>
<evidence type="ECO:0000313" key="8">
    <source>
        <dbReference type="EMBL" id="GAA98986.1"/>
    </source>
</evidence>
<organism evidence="8 9">
    <name type="scientific">Mixia osmundae (strain CBS 9802 / IAM 14324 / JCM 22182 / KY 12970)</name>
    <dbReference type="NCBI Taxonomy" id="764103"/>
    <lineage>
        <taxon>Eukaryota</taxon>
        <taxon>Fungi</taxon>
        <taxon>Dikarya</taxon>
        <taxon>Basidiomycota</taxon>
        <taxon>Pucciniomycotina</taxon>
        <taxon>Mixiomycetes</taxon>
        <taxon>Mixiales</taxon>
        <taxon>Mixiaceae</taxon>
        <taxon>Mixia</taxon>
    </lineage>
</organism>
<dbReference type="PROSITE" id="PS50850">
    <property type="entry name" value="MFS"/>
    <property type="match status" value="1"/>
</dbReference>
<feature type="transmembrane region" description="Helical" evidence="6">
    <location>
        <begin position="132"/>
        <end position="154"/>
    </location>
</feature>